<sequence length="132" mass="15454">MAEVFKAKRRAENRDEPTRPLFALLETMVERCGDFLHFQVTEYGILGEMAKMVRKARNMQVRDKILVLLESWQVAFVGAEGKYPQYYYTYAELKTAETDPLRHVAKTLKTVVIGVYAYARVTKDLRQQFSYF</sequence>
<accession>A0ABR2N1T5</accession>
<dbReference type="Pfam" id="PF00790">
    <property type="entry name" value="VHS"/>
    <property type="match status" value="1"/>
</dbReference>
<dbReference type="SUPFAM" id="SSF48464">
    <property type="entry name" value="ENTH/VHS domain"/>
    <property type="match status" value="1"/>
</dbReference>
<comment type="similarity">
    <text evidence="1">Belongs to the TOM1 family.</text>
</comment>
<feature type="domain" description="VHS" evidence="2">
    <location>
        <begin position="22"/>
        <end position="94"/>
    </location>
</feature>
<dbReference type="EMBL" id="JBBWWR010000002">
    <property type="protein sequence ID" value="KAK8970454.1"/>
    <property type="molecule type" value="Genomic_DNA"/>
</dbReference>
<comment type="caution">
    <text evidence="3">The sequence shown here is derived from an EMBL/GenBank/DDBJ whole genome shotgun (WGS) entry which is preliminary data.</text>
</comment>
<dbReference type="Proteomes" id="UP001412067">
    <property type="component" value="Unassembled WGS sequence"/>
</dbReference>
<dbReference type="InterPro" id="IPR044836">
    <property type="entry name" value="TOL_plant"/>
</dbReference>
<dbReference type="InterPro" id="IPR008942">
    <property type="entry name" value="ENTH_VHS"/>
</dbReference>
<keyword evidence="4" id="KW-1185">Reference proteome</keyword>
<evidence type="ECO:0000313" key="4">
    <source>
        <dbReference type="Proteomes" id="UP001412067"/>
    </source>
</evidence>
<dbReference type="PANTHER" id="PTHR45898">
    <property type="entry name" value="TOM1-LIKE PROTEIN"/>
    <property type="match status" value="1"/>
</dbReference>
<gene>
    <name evidence="3" type="ORF">KSP40_PGU011981</name>
</gene>
<evidence type="ECO:0000256" key="1">
    <source>
        <dbReference type="ARBA" id="ARBA00007708"/>
    </source>
</evidence>
<evidence type="ECO:0000313" key="3">
    <source>
        <dbReference type="EMBL" id="KAK8970454.1"/>
    </source>
</evidence>
<reference evidence="3 4" key="1">
    <citation type="journal article" date="2022" name="Nat. Plants">
        <title>Genomes of leafy and leafless Platanthera orchids illuminate the evolution of mycoheterotrophy.</title>
        <authorList>
            <person name="Li M.H."/>
            <person name="Liu K.W."/>
            <person name="Li Z."/>
            <person name="Lu H.C."/>
            <person name="Ye Q.L."/>
            <person name="Zhang D."/>
            <person name="Wang J.Y."/>
            <person name="Li Y.F."/>
            <person name="Zhong Z.M."/>
            <person name="Liu X."/>
            <person name="Yu X."/>
            <person name="Liu D.K."/>
            <person name="Tu X.D."/>
            <person name="Liu B."/>
            <person name="Hao Y."/>
            <person name="Liao X.Y."/>
            <person name="Jiang Y.T."/>
            <person name="Sun W.H."/>
            <person name="Chen J."/>
            <person name="Chen Y.Q."/>
            <person name="Ai Y."/>
            <person name="Zhai J.W."/>
            <person name="Wu S.S."/>
            <person name="Zhou Z."/>
            <person name="Hsiao Y.Y."/>
            <person name="Wu W.L."/>
            <person name="Chen Y.Y."/>
            <person name="Lin Y.F."/>
            <person name="Hsu J.L."/>
            <person name="Li C.Y."/>
            <person name="Wang Z.W."/>
            <person name="Zhao X."/>
            <person name="Zhong W.Y."/>
            <person name="Ma X.K."/>
            <person name="Ma L."/>
            <person name="Huang J."/>
            <person name="Chen G.Z."/>
            <person name="Huang M.Z."/>
            <person name="Huang L."/>
            <person name="Peng D.H."/>
            <person name="Luo Y.B."/>
            <person name="Zou S.Q."/>
            <person name="Chen S.P."/>
            <person name="Lan S."/>
            <person name="Tsai W.C."/>
            <person name="Van de Peer Y."/>
            <person name="Liu Z.J."/>
        </authorList>
    </citation>
    <scope>NUCLEOTIDE SEQUENCE [LARGE SCALE GENOMIC DNA]</scope>
    <source>
        <strain evidence="3">Lor288</strain>
    </source>
</reference>
<dbReference type="CDD" id="cd03561">
    <property type="entry name" value="VHS"/>
    <property type="match status" value="1"/>
</dbReference>
<proteinExistence type="inferred from homology"/>
<protein>
    <recommendedName>
        <fullName evidence="2">VHS domain-containing protein</fullName>
    </recommendedName>
</protein>
<dbReference type="InterPro" id="IPR002014">
    <property type="entry name" value="VHS_dom"/>
</dbReference>
<dbReference type="PROSITE" id="PS50179">
    <property type="entry name" value="VHS"/>
    <property type="match status" value="1"/>
</dbReference>
<dbReference type="PANTHER" id="PTHR45898:SF2">
    <property type="entry name" value="TOM1-LIKE PROTEIN 6"/>
    <property type="match status" value="1"/>
</dbReference>
<organism evidence="3 4">
    <name type="scientific">Platanthera guangdongensis</name>
    <dbReference type="NCBI Taxonomy" id="2320717"/>
    <lineage>
        <taxon>Eukaryota</taxon>
        <taxon>Viridiplantae</taxon>
        <taxon>Streptophyta</taxon>
        <taxon>Embryophyta</taxon>
        <taxon>Tracheophyta</taxon>
        <taxon>Spermatophyta</taxon>
        <taxon>Magnoliopsida</taxon>
        <taxon>Liliopsida</taxon>
        <taxon>Asparagales</taxon>
        <taxon>Orchidaceae</taxon>
        <taxon>Orchidoideae</taxon>
        <taxon>Orchideae</taxon>
        <taxon>Orchidinae</taxon>
        <taxon>Platanthera</taxon>
    </lineage>
</organism>
<name>A0ABR2N1T5_9ASPA</name>
<dbReference type="Gene3D" id="1.25.40.90">
    <property type="match status" value="1"/>
</dbReference>
<evidence type="ECO:0000259" key="2">
    <source>
        <dbReference type="PROSITE" id="PS50179"/>
    </source>
</evidence>